<keyword evidence="2" id="KW-1185">Reference proteome</keyword>
<dbReference type="AlphaFoldDB" id="A0A915CZB5"/>
<name>A0A915CZB5_9BILA</name>
<feature type="compositionally biased region" description="Polar residues" evidence="1">
    <location>
        <begin position="321"/>
        <end position="342"/>
    </location>
</feature>
<feature type="region of interest" description="Disordered" evidence="1">
    <location>
        <begin position="471"/>
        <end position="520"/>
    </location>
</feature>
<dbReference type="WBParaSite" id="jg13850">
    <property type="protein sequence ID" value="jg13850"/>
    <property type="gene ID" value="jg13850"/>
</dbReference>
<accession>A0A915CZB5</accession>
<feature type="compositionally biased region" description="Polar residues" evidence="1">
    <location>
        <begin position="191"/>
        <end position="201"/>
    </location>
</feature>
<feature type="compositionally biased region" description="Basic and acidic residues" evidence="1">
    <location>
        <begin position="346"/>
        <end position="364"/>
    </location>
</feature>
<evidence type="ECO:0000313" key="3">
    <source>
        <dbReference type="WBParaSite" id="jg13850"/>
    </source>
</evidence>
<proteinExistence type="predicted"/>
<reference evidence="3" key="1">
    <citation type="submission" date="2022-11" db="UniProtKB">
        <authorList>
            <consortium name="WormBaseParasite"/>
        </authorList>
    </citation>
    <scope>IDENTIFICATION</scope>
</reference>
<feature type="compositionally biased region" description="Basic and acidic residues" evidence="1">
    <location>
        <begin position="136"/>
        <end position="160"/>
    </location>
</feature>
<feature type="region of interest" description="Disordered" evidence="1">
    <location>
        <begin position="91"/>
        <end position="367"/>
    </location>
</feature>
<sequence length="1187" mass="126064">MSATEISSKQSADLGLLLLDMESRIIEQFKEVVSSFVEDLGDRLDSIYDDVGRMMQSMEKQEKSIHTLHLKMEKHSEHQQRNLKAQLQEKANGQDTRYNPPQQSRDPGQQDHHKCYDPNYRKPEPTYQRPQYDSSPRYRPDFEPNHCYRSDYDGNQRYKPDYNCSQHYRPDYGTNQQNRPEFEPNQRFQKKQYSPSYSPKTDSYRKNFDYNGIDRFQGDTASMTSEKRNGGGSMQSAEQESFQPNSFGIKQKQRPAIKDSRNYQEDDGPTIDYDRDLKGEDNQQARFSSLSPTNTSSDLHRKNPEPATPRFTAKKGGFGCSVQQNSNSNAQHMPHTPQSLSLRSKKMAEDHPENHLEDSNENRENQGPISQAASIASPIYHEDSSSKPRFSGGFGQSTKTGGFGCATQKSLAKACFLQSGGNVAVQKDGYNDHDGLHLNTFSESTSEKLHSALDECLQTDTIPKETNIEQENYSTEPNSEDSNQSATSQETVVENFSDGEQDQPSKTGTPMMGPNGQPVQGSPFCPPGQTPDGYCGFPKFVCVDPKETCNMAVGGAPIGAPYAGSVLPPGGMGYGTPMAGGAGYGAGYGMPANGYGTQMGGYGMPGYGNQMGGYGMPGYNTQMPGFGTGFGAQMGGYGMPGTQMGGYGMPGYGTPQMGGYGMPGMSGTQMGGYGMPGYGTPQMGGYGMPGMSGTQMGGYGMPGYGTPQMGGFGMPGFGMPMGGYGNTMGGYGQSGMYGQPMNGMTPMGGMNGYGTQTGGYVACVLLGWFEMDASFFNIRLPGNKNERLDCGFPKYVCIDPKEMCYNTNCCQMQDSDTPGYGMPGYGGQIPGYGGQVPGYGGQVPGYGGQIPGYGGQVPGYGGQVPGYGGQIPGYGGQVPGYGGQVPGYGGQIPGYGGQVPGYGGQIPGYGGQVPGYGGQVPGYGGQVPGYGGQIPGYGGQVPGYGGQIPSGVCPPRMTVVFPSQMQDLDTVQPYTQPYAQPYAQPYTQPYAQPYTQPYAQPYSQPYGQPYRPPTSYYPQTAYPPVGYPSAGLSPYQTYPSVSPYYAQQPISVSPYSAVSPYGVGAGTVGGITMPTVGLGTMGSMGSVPGIGLGSLGGISSLGGLGGLGGLGSLGGIGSVGGLGGLGLGGLGLGSTSSLGGSCVDTQSDCSSFRSYCVLQGGFGFMLSLLRLFSFLCDKPARKDELHL</sequence>
<evidence type="ECO:0000313" key="2">
    <source>
        <dbReference type="Proteomes" id="UP000887574"/>
    </source>
</evidence>
<feature type="compositionally biased region" description="Polar residues" evidence="1">
    <location>
        <begin position="471"/>
        <end position="494"/>
    </location>
</feature>
<feature type="compositionally biased region" description="Polar residues" evidence="1">
    <location>
        <begin position="284"/>
        <end position="297"/>
    </location>
</feature>
<feature type="compositionally biased region" description="Polar residues" evidence="1">
    <location>
        <begin position="234"/>
        <end position="248"/>
    </location>
</feature>
<feature type="compositionally biased region" description="Basic and acidic residues" evidence="1">
    <location>
        <begin position="272"/>
        <end position="283"/>
    </location>
</feature>
<evidence type="ECO:0000256" key="1">
    <source>
        <dbReference type="SAM" id="MobiDB-lite"/>
    </source>
</evidence>
<dbReference type="Proteomes" id="UP000887574">
    <property type="component" value="Unplaced"/>
</dbReference>
<feature type="compositionally biased region" description="Polar residues" evidence="1">
    <location>
        <begin position="91"/>
        <end position="107"/>
    </location>
</feature>
<protein>
    <submittedName>
        <fullName evidence="3">Uncharacterized protein</fullName>
    </submittedName>
</protein>
<organism evidence="2 3">
    <name type="scientific">Ditylenchus dipsaci</name>
    <dbReference type="NCBI Taxonomy" id="166011"/>
    <lineage>
        <taxon>Eukaryota</taxon>
        <taxon>Metazoa</taxon>
        <taxon>Ecdysozoa</taxon>
        <taxon>Nematoda</taxon>
        <taxon>Chromadorea</taxon>
        <taxon>Rhabditida</taxon>
        <taxon>Tylenchina</taxon>
        <taxon>Tylenchomorpha</taxon>
        <taxon>Sphaerularioidea</taxon>
        <taxon>Anguinidae</taxon>
        <taxon>Anguininae</taxon>
        <taxon>Ditylenchus</taxon>
    </lineage>
</organism>
<feature type="compositionally biased region" description="Basic and acidic residues" evidence="1">
    <location>
        <begin position="108"/>
        <end position="124"/>
    </location>
</feature>